<keyword evidence="2" id="KW-1185">Reference proteome</keyword>
<dbReference type="InterPro" id="IPR012337">
    <property type="entry name" value="RNaseH-like_sf"/>
</dbReference>
<dbReference type="OrthoDB" id="1300022at2759"/>
<evidence type="ECO:0000313" key="1">
    <source>
        <dbReference type="EMBL" id="KAA3466066.1"/>
    </source>
</evidence>
<accession>A0A5B6VAQ2</accession>
<dbReference type="Gene3D" id="3.30.420.10">
    <property type="entry name" value="Ribonuclease H-like superfamily/Ribonuclease H"/>
    <property type="match status" value="1"/>
</dbReference>
<evidence type="ECO:0000313" key="2">
    <source>
        <dbReference type="Proteomes" id="UP000325315"/>
    </source>
</evidence>
<dbReference type="PANTHER" id="PTHR42648:SF20">
    <property type="entry name" value="RNA-DIRECTED DNA POLYMERASE"/>
    <property type="match status" value="1"/>
</dbReference>
<dbReference type="InterPro" id="IPR039537">
    <property type="entry name" value="Retrotran_Ty1/copia-like"/>
</dbReference>
<dbReference type="Proteomes" id="UP000325315">
    <property type="component" value="Unassembled WGS sequence"/>
</dbReference>
<comment type="caution">
    <text evidence="1">The sequence shown here is derived from an EMBL/GenBank/DDBJ whole genome shotgun (WGS) entry which is preliminary data.</text>
</comment>
<gene>
    <name evidence="1" type="ORF">EPI10_001187</name>
</gene>
<dbReference type="PANTHER" id="PTHR42648">
    <property type="entry name" value="TRANSPOSASE, PUTATIVE-RELATED"/>
    <property type="match status" value="1"/>
</dbReference>
<protein>
    <submittedName>
        <fullName evidence="1">Glycine-rich RNA-binding protein 10-like</fullName>
    </submittedName>
</protein>
<organism evidence="1 2">
    <name type="scientific">Gossypium australe</name>
    <dbReference type="NCBI Taxonomy" id="47621"/>
    <lineage>
        <taxon>Eukaryota</taxon>
        <taxon>Viridiplantae</taxon>
        <taxon>Streptophyta</taxon>
        <taxon>Embryophyta</taxon>
        <taxon>Tracheophyta</taxon>
        <taxon>Spermatophyta</taxon>
        <taxon>Magnoliopsida</taxon>
        <taxon>eudicotyledons</taxon>
        <taxon>Gunneridae</taxon>
        <taxon>Pentapetalae</taxon>
        <taxon>rosids</taxon>
        <taxon>malvids</taxon>
        <taxon>Malvales</taxon>
        <taxon>Malvaceae</taxon>
        <taxon>Malvoideae</taxon>
        <taxon>Gossypium</taxon>
    </lineage>
</organism>
<reference evidence="1" key="1">
    <citation type="submission" date="2019-08" db="EMBL/GenBank/DDBJ databases">
        <authorList>
            <person name="Liu F."/>
        </authorList>
    </citation>
    <scope>NUCLEOTIDE SEQUENCE [LARGE SCALE GENOMIC DNA]</scope>
    <source>
        <strain evidence="1">PA1801</strain>
        <tissue evidence="1">Leaf</tissue>
    </source>
</reference>
<sequence length="143" mass="16841">MGCRVHCTMYKVSRKRLRNYGRHWTIKIKPNMLPLKRIALSESFQVAAIIKKLPFAENEFNNYIKHKRKEMSVEDLIVRLQIEEENRDTGKKLNKVANVNVTPPYSPQSNGVVERKNQTLKEMMNALLESSRLSQNMWGKQFY</sequence>
<name>A0A5B6VAQ2_9ROSI</name>
<proteinExistence type="predicted"/>
<dbReference type="EMBL" id="SMMG02000007">
    <property type="protein sequence ID" value="KAA3466066.1"/>
    <property type="molecule type" value="Genomic_DNA"/>
</dbReference>
<dbReference type="InterPro" id="IPR036397">
    <property type="entry name" value="RNaseH_sf"/>
</dbReference>
<dbReference type="AlphaFoldDB" id="A0A5B6VAQ2"/>
<dbReference type="SUPFAM" id="SSF53098">
    <property type="entry name" value="Ribonuclease H-like"/>
    <property type="match status" value="1"/>
</dbReference>
<dbReference type="GO" id="GO:0003676">
    <property type="term" value="F:nucleic acid binding"/>
    <property type="evidence" value="ECO:0007669"/>
    <property type="project" value="InterPro"/>
</dbReference>